<keyword evidence="5" id="KW-1185">Reference proteome</keyword>
<evidence type="ECO:0000256" key="2">
    <source>
        <dbReference type="ARBA" id="ARBA00021561"/>
    </source>
</evidence>
<comment type="caution">
    <text evidence="4">The sequence shown here is derived from an EMBL/GenBank/DDBJ whole genome shotgun (WGS) entry which is preliminary data.</text>
</comment>
<feature type="region of interest" description="Disordered" evidence="3">
    <location>
        <begin position="245"/>
        <end position="329"/>
    </location>
</feature>
<dbReference type="PANTHER" id="PTHR21531">
    <property type="entry name" value="LOW-TEMPERATURE VIABILITY PROTEIN LTV1-RELATED"/>
    <property type="match status" value="1"/>
</dbReference>
<feature type="compositionally biased region" description="Acidic residues" evidence="3">
    <location>
        <begin position="295"/>
        <end position="320"/>
    </location>
</feature>
<evidence type="ECO:0000256" key="1">
    <source>
        <dbReference type="ARBA" id="ARBA00009078"/>
    </source>
</evidence>
<dbReference type="Proteomes" id="UP001381693">
    <property type="component" value="Unassembled WGS sequence"/>
</dbReference>
<evidence type="ECO:0000313" key="5">
    <source>
        <dbReference type="Proteomes" id="UP001381693"/>
    </source>
</evidence>
<dbReference type="AlphaFoldDB" id="A0AAN8XFN3"/>
<dbReference type="GO" id="GO:0042274">
    <property type="term" value="P:ribosomal small subunit biogenesis"/>
    <property type="evidence" value="ECO:0007669"/>
    <property type="project" value="InterPro"/>
</dbReference>
<name>A0AAN8XFN3_HALRR</name>
<feature type="region of interest" description="Disordered" evidence="3">
    <location>
        <begin position="97"/>
        <end position="119"/>
    </location>
</feature>
<dbReference type="GO" id="GO:0005634">
    <property type="term" value="C:nucleus"/>
    <property type="evidence" value="ECO:0007669"/>
    <property type="project" value="TreeGrafter"/>
</dbReference>
<accession>A0AAN8XFN3</accession>
<evidence type="ECO:0000256" key="3">
    <source>
        <dbReference type="SAM" id="MobiDB-lite"/>
    </source>
</evidence>
<dbReference type="GO" id="GO:0005829">
    <property type="term" value="C:cytosol"/>
    <property type="evidence" value="ECO:0007669"/>
    <property type="project" value="TreeGrafter"/>
</dbReference>
<comment type="similarity">
    <text evidence="1">Belongs to the LTV1 family.</text>
</comment>
<protein>
    <recommendedName>
        <fullName evidence="2">Protein LTV1 homolog</fullName>
    </recommendedName>
</protein>
<dbReference type="PANTHER" id="PTHR21531:SF0">
    <property type="entry name" value="PROTEIN LTV1 HOMOLOG"/>
    <property type="match status" value="1"/>
</dbReference>
<gene>
    <name evidence="4" type="primary">LTV1_1</name>
    <name evidence="4" type="ORF">SK128_003724</name>
</gene>
<organism evidence="4 5">
    <name type="scientific">Halocaridina rubra</name>
    <name type="common">Hawaiian red shrimp</name>
    <dbReference type="NCBI Taxonomy" id="373956"/>
    <lineage>
        <taxon>Eukaryota</taxon>
        <taxon>Metazoa</taxon>
        <taxon>Ecdysozoa</taxon>
        <taxon>Arthropoda</taxon>
        <taxon>Crustacea</taxon>
        <taxon>Multicrustacea</taxon>
        <taxon>Malacostraca</taxon>
        <taxon>Eumalacostraca</taxon>
        <taxon>Eucarida</taxon>
        <taxon>Decapoda</taxon>
        <taxon>Pleocyemata</taxon>
        <taxon>Caridea</taxon>
        <taxon>Atyoidea</taxon>
        <taxon>Atyidae</taxon>
        <taxon>Halocaridina</taxon>
    </lineage>
</organism>
<dbReference type="Pfam" id="PF04180">
    <property type="entry name" value="LTV"/>
    <property type="match status" value="1"/>
</dbReference>
<dbReference type="GO" id="GO:0030688">
    <property type="term" value="C:preribosome, small subunit precursor"/>
    <property type="evidence" value="ECO:0007669"/>
    <property type="project" value="TreeGrafter"/>
</dbReference>
<proteinExistence type="inferred from homology"/>
<dbReference type="EMBL" id="JAXCGZ010009237">
    <property type="protein sequence ID" value="KAK7077344.1"/>
    <property type="molecule type" value="Genomic_DNA"/>
</dbReference>
<feature type="non-terminal residue" evidence="4">
    <location>
        <position position="438"/>
    </location>
</feature>
<dbReference type="GO" id="GO:0000056">
    <property type="term" value="P:ribosomal small subunit export from nucleus"/>
    <property type="evidence" value="ECO:0007669"/>
    <property type="project" value="TreeGrafter"/>
</dbReference>
<evidence type="ECO:0000313" key="4">
    <source>
        <dbReference type="EMBL" id="KAK7077344.1"/>
    </source>
</evidence>
<dbReference type="InterPro" id="IPR007307">
    <property type="entry name" value="Ltv1"/>
</dbReference>
<feature type="compositionally biased region" description="Acidic residues" evidence="3">
    <location>
        <begin position="248"/>
        <end position="268"/>
    </location>
</feature>
<sequence length="438" mass="50960">MGLYYFCCIEVCAVVRNSFRYGALYRCLVSGYHSHWYFVTTLPYFEQFLGSTSELLKLCVLRIPDKERGKKSKKFIDRKRDVLHTFKVVSRSQRDPLVADESAPQAVLQPTDKSNQKTEQEKYGIYFDDDYNYLQHLRGVREAVNWDDEELEVYMIRKEDPQVNKKELRNKKLLLPSSVFESYVEEPIGLLNKAAPVTGPHPELDPDVVAGLDDELINELGACNPDDDDALPDNFVVMLNSEKPVHEFEEEDDDGEWEDCDDEDDDEIWGNYRENSQTLPPLSKLSAYREKSQEEGYDADEEERDFSSDFNDDTDDEERDDLGSLEGPHRTFLDEETTSHFTNYSLSSSILRRNEGLSRLDDCFEEKFIREYADEQVGALDGEDIEGYVGEESPLFQQAVEQAKKLLKSEPEDERSRIINWIRDMEQRIQEDVDEREK</sequence>
<reference evidence="4 5" key="1">
    <citation type="submission" date="2023-11" db="EMBL/GenBank/DDBJ databases">
        <title>Halocaridina rubra genome assembly.</title>
        <authorList>
            <person name="Smith C."/>
        </authorList>
    </citation>
    <scope>NUCLEOTIDE SEQUENCE [LARGE SCALE GENOMIC DNA]</scope>
    <source>
        <strain evidence="4">EP-1</strain>
        <tissue evidence="4">Whole</tissue>
    </source>
</reference>